<feature type="compositionally biased region" description="Basic residues" evidence="7">
    <location>
        <begin position="1610"/>
        <end position="1620"/>
    </location>
</feature>
<feature type="compositionally biased region" description="Low complexity" evidence="7">
    <location>
        <begin position="3938"/>
        <end position="3947"/>
    </location>
</feature>
<proteinExistence type="predicted"/>
<feature type="region of interest" description="Disordered" evidence="7">
    <location>
        <begin position="5310"/>
        <end position="5376"/>
    </location>
</feature>
<feature type="region of interest" description="Disordered" evidence="7">
    <location>
        <begin position="1495"/>
        <end position="1794"/>
    </location>
</feature>
<feature type="region of interest" description="Disordered" evidence="7">
    <location>
        <begin position="5175"/>
        <end position="5202"/>
    </location>
</feature>
<feature type="compositionally biased region" description="Basic residues" evidence="7">
    <location>
        <begin position="5237"/>
        <end position="5247"/>
    </location>
</feature>
<feature type="compositionally biased region" description="Polar residues" evidence="7">
    <location>
        <begin position="4257"/>
        <end position="4274"/>
    </location>
</feature>
<dbReference type="Proteomes" id="UP001152798">
    <property type="component" value="Chromosome 5"/>
</dbReference>
<dbReference type="EMBL" id="OV725081">
    <property type="protein sequence ID" value="CAH1403533.1"/>
    <property type="molecule type" value="Genomic_DNA"/>
</dbReference>
<evidence type="ECO:0000256" key="4">
    <source>
        <dbReference type="ARBA" id="ARBA00022989"/>
    </source>
</evidence>
<feature type="compositionally biased region" description="Polar residues" evidence="7">
    <location>
        <begin position="4719"/>
        <end position="4735"/>
    </location>
</feature>
<feature type="compositionally biased region" description="Low complexity" evidence="7">
    <location>
        <begin position="5659"/>
        <end position="5672"/>
    </location>
</feature>
<feature type="region of interest" description="Disordered" evidence="7">
    <location>
        <begin position="5237"/>
        <end position="5264"/>
    </location>
</feature>
<dbReference type="GO" id="GO:0005640">
    <property type="term" value="C:nuclear outer membrane"/>
    <property type="evidence" value="ECO:0007669"/>
    <property type="project" value="TreeGrafter"/>
</dbReference>
<keyword evidence="5" id="KW-0472">Membrane</keyword>
<comment type="subcellular location">
    <subcellularLocation>
        <location evidence="1">Membrane</location>
    </subcellularLocation>
</comment>
<dbReference type="GO" id="GO:0051015">
    <property type="term" value="F:actin filament binding"/>
    <property type="evidence" value="ECO:0007669"/>
    <property type="project" value="TreeGrafter"/>
</dbReference>
<feature type="compositionally biased region" description="Basic and acidic residues" evidence="7">
    <location>
        <begin position="6259"/>
        <end position="6268"/>
    </location>
</feature>
<feature type="compositionally biased region" description="Basic residues" evidence="7">
    <location>
        <begin position="4030"/>
        <end position="4040"/>
    </location>
</feature>
<feature type="compositionally biased region" description="Basic and acidic residues" evidence="7">
    <location>
        <begin position="1263"/>
        <end position="1288"/>
    </location>
</feature>
<feature type="compositionally biased region" description="Polar residues" evidence="7">
    <location>
        <begin position="1073"/>
        <end position="1092"/>
    </location>
</feature>
<feature type="region of interest" description="Disordered" evidence="7">
    <location>
        <begin position="2634"/>
        <end position="2683"/>
    </location>
</feature>
<name>A0A9P0HK80_NEZVI</name>
<feature type="compositionally biased region" description="Basic residues" evidence="7">
    <location>
        <begin position="3144"/>
        <end position="3155"/>
    </location>
</feature>
<feature type="compositionally biased region" description="Polar residues" evidence="7">
    <location>
        <begin position="1834"/>
        <end position="1852"/>
    </location>
</feature>
<feature type="region of interest" description="Disordered" evidence="7">
    <location>
        <begin position="6202"/>
        <end position="6268"/>
    </location>
</feature>
<feature type="compositionally biased region" description="Polar residues" evidence="7">
    <location>
        <begin position="1306"/>
        <end position="1326"/>
    </location>
</feature>
<feature type="region of interest" description="Disordered" evidence="7">
    <location>
        <begin position="2042"/>
        <end position="2156"/>
    </location>
</feature>
<feature type="region of interest" description="Disordered" evidence="7">
    <location>
        <begin position="3911"/>
        <end position="3947"/>
    </location>
</feature>
<feature type="coiled-coil region" evidence="6">
    <location>
        <begin position="6425"/>
        <end position="6477"/>
    </location>
</feature>
<feature type="coiled-coil region" evidence="6">
    <location>
        <begin position="6682"/>
        <end position="6709"/>
    </location>
</feature>
<dbReference type="GO" id="GO:0007097">
    <property type="term" value="P:nuclear migration"/>
    <property type="evidence" value="ECO:0007669"/>
    <property type="project" value="TreeGrafter"/>
</dbReference>
<feature type="region of interest" description="Disordered" evidence="7">
    <location>
        <begin position="3355"/>
        <end position="3378"/>
    </location>
</feature>
<feature type="compositionally biased region" description="Basic and acidic residues" evidence="7">
    <location>
        <begin position="1720"/>
        <end position="1737"/>
    </location>
</feature>
<feature type="compositionally biased region" description="Basic and acidic residues" evidence="7">
    <location>
        <begin position="5594"/>
        <end position="5615"/>
    </location>
</feature>
<feature type="region of interest" description="Disordered" evidence="7">
    <location>
        <begin position="3292"/>
        <end position="3319"/>
    </location>
</feature>
<feature type="region of interest" description="Disordered" evidence="7">
    <location>
        <begin position="605"/>
        <end position="624"/>
    </location>
</feature>
<dbReference type="OrthoDB" id="6618337at2759"/>
<feature type="region of interest" description="Disordered" evidence="7">
    <location>
        <begin position="4027"/>
        <end position="4065"/>
    </location>
</feature>
<feature type="region of interest" description="Disordered" evidence="7">
    <location>
        <begin position="1413"/>
        <end position="1465"/>
    </location>
</feature>
<feature type="compositionally biased region" description="Basic and acidic residues" evidence="7">
    <location>
        <begin position="4041"/>
        <end position="4061"/>
    </location>
</feature>
<feature type="coiled-coil region" evidence="6">
    <location>
        <begin position="347"/>
        <end position="381"/>
    </location>
</feature>
<feature type="compositionally biased region" description="Basic and acidic residues" evidence="7">
    <location>
        <begin position="3355"/>
        <end position="3365"/>
    </location>
</feature>
<feature type="region of interest" description="Disordered" evidence="7">
    <location>
        <begin position="3687"/>
        <end position="3725"/>
    </location>
</feature>
<evidence type="ECO:0000256" key="2">
    <source>
        <dbReference type="ARBA" id="ARBA00022692"/>
    </source>
</evidence>
<feature type="region of interest" description="Disordered" evidence="7">
    <location>
        <begin position="1069"/>
        <end position="1111"/>
    </location>
</feature>
<feature type="compositionally biased region" description="Basic residues" evidence="7">
    <location>
        <begin position="3529"/>
        <end position="3540"/>
    </location>
</feature>
<feature type="compositionally biased region" description="Basic and acidic residues" evidence="7">
    <location>
        <begin position="5344"/>
        <end position="5355"/>
    </location>
</feature>
<organism evidence="8 9">
    <name type="scientific">Nezara viridula</name>
    <name type="common">Southern green stink bug</name>
    <name type="synonym">Cimex viridulus</name>
    <dbReference type="NCBI Taxonomy" id="85310"/>
    <lineage>
        <taxon>Eukaryota</taxon>
        <taxon>Metazoa</taxon>
        <taxon>Ecdysozoa</taxon>
        <taxon>Arthropoda</taxon>
        <taxon>Hexapoda</taxon>
        <taxon>Insecta</taxon>
        <taxon>Pterygota</taxon>
        <taxon>Neoptera</taxon>
        <taxon>Paraneoptera</taxon>
        <taxon>Hemiptera</taxon>
        <taxon>Heteroptera</taxon>
        <taxon>Panheteroptera</taxon>
        <taxon>Pentatomomorpha</taxon>
        <taxon>Pentatomoidea</taxon>
        <taxon>Pentatomidae</taxon>
        <taxon>Pentatominae</taxon>
        <taxon>Nezara</taxon>
    </lineage>
</organism>
<feature type="compositionally biased region" description="Basic residues" evidence="7">
    <location>
        <begin position="5550"/>
        <end position="5559"/>
    </location>
</feature>
<feature type="region of interest" description="Disordered" evidence="7">
    <location>
        <begin position="4689"/>
        <end position="4735"/>
    </location>
</feature>
<evidence type="ECO:0000256" key="7">
    <source>
        <dbReference type="SAM" id="MobiDB-lite"/>
    </source>
</evidence>
<feature type="region of interest" description="Disordered" evidence="7">
    <location>
        <begin position="3519"/>
        <end position="3554"/>
    </location>
</feature>
<feature type="region of interest" description="Disordered" evidence="7">
    <location>
        <begin position="3569"/>
        <end position="3649"/>
    </location>
</feature>
<evidence type="ECO:0008006" key="10">
    <source>
        <dbReference type="Google" id="ProtNLM"/>
    </source>
</evidence>
<protein>
    <recommendedName>
        <fullName evidence="10">KASH domain-containing protein</fullName>
    </recommendedName>
</protein>
<evidence type="ECO:0000313" key="8">
    <source>
        <dbReference type="EMBL" id="CAH1403533.1"/>
    </source>
</evidence>
<feature type="region of interest" description="Disordered" evidence="7">
    <location>
        <begin position="5530"/>
        <end position="5696"/>
    </location>
</feature>
<feature type="compositionally biased region" description="Basic residues" evidence="7">
    <location>
        <begin position="1096"/>
        <end position="1105"/>
    </location>
</feature>
<feature type="compositionally biased region" description="Basic residues" evidence="7">
    <location>
        <begin position="2240"/>
        <end position="2250"/>
    </location>
</feature>
<feature type="compositionally biased region" description="Basic and acidic residues" evidence="7">
    <location>
        <begin position="1629"/>
        <end position="1650"/>
    </location>
</feature>
<evidence type="ECO:0000256" key="5">
    <source>
        <dbReference type="ARBA" id="ARBA00023136"/>
    </source>
</evidence>
<gene>
    <name evidence="8" type="ORF">NEZAVI_LOCUS12133</name>
</gene>
<keyword evidence="6" id="KW-0175">Coiled coil</keyword>
<evidence type="ECO:0000256" key="1">
    <source>
        <dbReference type="ARBA" id="ARBA00004370"/>
    </source>
</evidence>
<feature type="compositionally biased region" description="Basic residues" evidence="7">
    <location>
        <begin position="2059"/>
        <end position="2069"/>
    </location>
</feature>
<feature type="compositionally biased region" description="Basic residues" evidence="7">
    <location>
        <begin position="1873"/>
        <end position="1882"/>
    </location>
</feature>
<feature type="region of interest" description="Disordered" evidence="7">
    <location>
        <begin position="1816"/>
        <end position="1892"/>
    </location>
</feature>
<feature type="compositionally biased region" description="Basic and acidic residues" evidence="7">
    <location>
        <begin position="5560"/>
        <end position="5586"/>
    </location>
</feature>
<dbReference type="SUPFAM" id="SSF46966">
    <property type="entry name" value="Spectrin repeat"/>
    <property type="match status" value="1"/>
</dbReference>
<feature type="compositionally biased region" description="Basic and acidic residues" evidence="7">
    <location>
        <begin position="1554"/>
        <end position="1571"/>
    </location>
</feature>
<evidence type="ECO:0000256" key="6">
    <source>
        <dbReference type="SAM" id="Coils"/>
    </source>
</evidence>
<feature type="compositionally biased region" description="Basic and acidic residues" evidence="7">
    <location>
        <begin position="1448"/>
        <end position="1465"/>
    </location>
</feature>
<feature type="region of interest" description="Disordered" evidence="7">
    <location>
        <begin position="3113"/>
        <end position="3164"/>
    </location>
</feature>
<feature type="coiled-coil region" evidence="6">
    <location>
        <begin position="235"/>
        <end position="262"/>
    </location>
</feature>
<feature type="compositionally biased region" description="Basic and acidic residues" evidence="7">
    <location>
        <begin position="1883"/>
        <end position="1892"/>
    </location>
</feature>
<keyword evidence="9" id="KW-1185">Reference proteome</keyword>
<feature type="compositionally biased region" description="Basic and acidic residues" evidence="7">
    <location>
        <begin position="6221"/>
        <end position="6252"/>
    </location>
</feature>
<keyword evidence="2" id="KW-0812">Transmembrane</keyword>
<feature type="compositionally biased region" description="Low complexity" evidence="7">
    <location>
        <begin position="3294"/>
        <end position="3304"/>
    </location>
</feature>
<feature type="compositionally biased region" description="Low complexity" evidence="7">
    <location>
        <begin position="5330"/>
        <end position="5343"/>
    </location>
</feature>
<feature type="region of interest" description="Disordered" evidence="7">
    <location>
        <begin position="1218"/>
        <end position="1357"/>
    </location>
</feature>
<keyword evidence="4" id="KW-1133">Transmembrane helix</keyword>
<keyword evidence="3" id="KW-0677">Repeat</keyword>
<feature type="compositionally biased region" description="Polar residues" evidence="7">
    <location>
        <begin position="1512"/>
        <end position="1531"/>
    </location>
</feature>
<feature type="region of interest" description="Disordered" evidence="7">
    <location>
        <begin position="5396"/>
        <end position="5437"/>
    </location>
</feature>
<dbReference type="PANTHER" id="PTHR47535:SF10">
    <property type="entry name" value="MUSCLE-SPECIFIC PROTEIN 300 KDA"/>
    <property type="match status" value="1"/>
</dbReference>
<feature type="compositionally biased region" description="Basic and acidic residues" evidence="7">
    <location>
        <begin position="5183"/>
        <end position="5195"/>
    </location>
</feature>
<feature type="compositionally biased region" description="Basic and acidic residues" evidence="7">
    <location>
        <begin position="2075"/>
        <end position="2092"/>
    </location>
</feature>
<feature type="compositionally biased region" description="Basic and acidic residues" evidence="7">
    <location>
        <begin position="5248"/>
        <end position="5257"/>
    </location>
</feature>
<feature type="region of interest" description="Disordered" evidence="7">
    <location>
        <begin position="2234"/>
        <end position="2254"/>
    </location>
</feature>
<dbReference type="GO" id="GO:0034993">
    <property type="term" value="C:meiotic nuclear membrane microtubule tethering complex"/>
    <property type="evidence" value="ECO:0007669"/>
    <property type="project" value="TreeGrafter"/>
</dbReference>
<dbReference type="GO" id="GO:0005737">
    <property type="term" value="C:cytoplasm"/>
    <property type="evidence" value="ECO:0007669"/>
    <property type="project" value="TreeGrafter"/>
</dbReference>
<feature type="compositionally biased region" description="Basic and acidic residues" evidence="7">
    <location>
        <begin position="5530"/>
        <end position="5541"/>
    </location>
</feature>
<feature type="compositionally biased region" description="Polar residues" evidence="7">
    <location>
        <begin position="2654"/>
        <end position="2666"/>
    </location>
</feature>
<dbReference type="PANTHER" id="PTHR47535">
    <property type="entry name" value="MUSCLE-SPECIFIC PROTEIN 300 KDA, ISOFORM G"/>
    <property type="match status" value="1"/>
</dbReference>
<feature type="region of interest" description="Disordered" evidence="7">
    <location>
        <begin position="5725"/>
        <end position="5762"/>
    </location>
</feature>
<dbReference type="InterPro" id="IPR052403">
    <property type="entry name" value="LINC-complex_assoc"/>
</dbReference>
<feature type="region of interest" description="Disordered" evidence="7">
    <location>
        <begin position="4254"/>
        <end position="4293"/>
    </location>
</feature>
<reference evidence="8" key="1">
    <citation type="submission" date="2022-01" db="EMBL/GenBank/DDBJ databases">
        <authorList>
            <person name="King R."/>
        </authorList>
    </citation>
    <scope>NUCLEOTIDE SEQUENCE</scope>
</reference>
<feature type="compositionally biased region" description="Basic residues" evidence="7">
    <location>
        <begin position="3701"/>
        <end position="3710"/>
    </location>
</feature>
<sequence>MLNCSSPIMGSGSSKARAWTRGVSLIDAIKEKLEKTISEFNIFEKTEKDIDNCLKEIDLLSNEIDKLYIFGSDQEEAERNCQTLVKKTEGLSSHIKNLIANTKDYYLKSQEILPSDLQKALTDLELNMERLVQSMDDKERQQKRARTVRSEYSNDLDILTNWIQKAEIKVRDKTSQPQVLKQSLQEIQSELPSMSERLDKLILNANTICENCQDADEVALIRGNINTLSEQLNTIKSWLDEKKQLNALLHETSEEWEQCEKKLREVRSWYEKTKGALDAGAGKKKPLRDQLAAKEKIMADVSVQKTKISVSVEKLQVHFKCGLQGGESVVEAAEKLKHELESLHGIVKQQSVELEAAIDQVEQYQQELLYLKQEVITSEQKLRTISSPAYLPHDRETAAREQNALKNSILETRDKIRELMVLLQKRDPFGTKKTELGFMSKLETIKLITDSCSYADIAAGRATSPARFDGSPVSKTKIQTNDSSDISYTSETTEILKSNYSESPLTTPAPQIVTDKDTSVPRRLSRLDQFQLHIKQPPAIVVNDEKTDEPNEKYSLSSQDKETLPLESMKEKLLISETSEGRSQSPAKIDNRQVTEIFLSNESKISRSKSPTDGKCAKQGFSHTKLPSNDSVQASFYISKFNKLNRGTRSQGSSVSRDDRQKLSLLTIESTRCRSKSPVWIPGESASYSDIVKGNSRSSSRIPSLEDLTLTGSSSFESGFDTTTKNEKSDSKNNIKLENEMKKLLVDDNKQEVSDGYFIKVSSVHGKHSSIDDIIKECTLDDIDRSNTISNPSDLGSFRKEKIIKITKKILKEPVSISNEENKMENLPSNISNQIEFKQEDKSYLEGPSGPATLFDIGRKIESRVERNLEAPLSLPVFILNEQQTNASEEEALLQVSPPNEKSYKSVEITNSTERSLSPSRLIVGREKANLSLLTVESKRSRSKSPIWIPGETASYSDIVKGNSRNSSRVPSLEDLTSTDETELKLKNVTSSALNYSQKRNRKKTNTYGLSLKDYSSTSEEFKSVENINKKNINELSIQNKESPLGEQILDKKENETIAEVLTIEKSKEPKTENISSATTENLDSFQTSNDETNLKKNKKNKKKLISSSSGTTIVQDKNDEVLSSAIVDSAPFDDSDKTGNSKLMELSKSAEICIQTDKKKKSKKQKQNISADSIESSPKYISSKDETNVAVVDEKTEIEETPAFITTCSVHSFETLGTDPNNVEYHKDQSSGTIVKSERKKKTKKNKQPEVLSENLSVSKEGSVEKEEAEVKPHQRVETELVKEKQSRIPTRSVPSFEKSEIDSDTVNLQQHADTVQGRVTNETTIKVEKKKKSKKPKLPEVSDNNEVVPRKEDSEIKQEIDIIPSNNVVEAQINEKTLGEDTPSDGQTCSTKTFGKLEIDTVDANLPEVLNTAESSGTPLTKVKGNKKNKSKKAKLPEVSDNNEVVSRKEDSAKLETEVSSAEKMEVALDMKEAVPDENLETKFDQVIPVKETPSVDQTCSTTKHEKSEIATQATNLMEIPDSTQSSKSIGIMDKSERKKKSKKPKPSGVSEKTKEISEKEHSDVKPDMKFISAEVKVDERTEPDNVDIQEIPVMIQDTNDSLNPKDNKKKKSKKLKWPKAAPDNKAVSEEYSQKSKTEVSPAEKIETNVDLEISIEETPSVDETSSDTNLKKSENVTPVASFVEILDTLQDNQNIEVKDKNGRKNKSKKPKPSGVAEETKEISGKEDSDVKPDNVDTQEIPVTIQDTDGSSDVKDDKKKKSKKLKLPKLTPDNEAVSEEYSPVKSETEMNSAEKIEVEVDIKEFVKENIPDENVETNVDLEISVKEASPVDETSSNTNLEKSENDTQVVSFVEILDTPQDSKNIEVKDRSGRKKKSKKPKPSEVSEDTKEIFGKEYSAIKSDLKFISAEAKVDEKTKPDNVDTQEIPVKIQNTDGSFNIKDDKKKKSKKLKLPKAAPVNKAVSEEYSLVKSETEISSTEKIEEEFDVKEAVKETIPDENVEIKVDVDISIKETHSVDETSSNTNLEKLENATPVANFVEILDTPQDSNNIEVKERSGRKKKSKKPKPTGVAEETKEISGKEDPDVKPDIKLISAEAKIDEGTEPDSVDIQDKSVTIQNTDDSLDSRDDKKNKSKKHKLTKATPDSKVFSEEYSSPNLEAQVSSTEKIEVEVDTKETVKEVAAIPGENVEIEFEVVTHYPTGSVNSEKIEDQGSVNVQEIIDDTIQNIETIRAPVKSERKKKSKKQKPKVISESSGLIQKGYSIIKESTEIKPDDIAVKGVNESEVNTDHIKVYSKESDNEETWEITEKIGTTDIGDGKYSFENYEVDSNTIIKLEHINEFETQKFEEHNIEADNTKSVFEEDSDNKIIEQNIPTLDKPSVECSETSTKGKKKKAKKLTLAEVSPDSTKVPLQADYVIKEEADIRSGYDVGAKGDEETVIEEIPSLDSGASIKVFQEIPDTVQSSVSIETTVKSERRNKSKKLKLPTVSSSNVDSFDKPKTEITHGENLETNVEKTGVDEVLSLDPIVDKLEIDRGVINIQEMPAIPISSESFDNIVIKSDTTLSVGINDFVPEISKSHVDIKENVSDLEESMNLNPCSELTEYEITFETKNIESNLGGSLEENITQGMLEFSGKGKKKKKPKIIDEESKQKPNSLQESYSEVGSLQEKTDIQFPSGKDISNITSTTASNLLSNEDKDLGKHQEKSLLTSFNINYGSANKESFEIPSNIMFNTENISMSNSDPSGLNTSAYFSNVDDSSTISGYDVSKMTGGEELEFGNDTKDDLEPLLREIHAVVGNYSNPDNSFLGSETEKNLDSQQFKPIFSSKKSLFSEGTSKDFIETRPVLKTEDVIQATSILIGKEMDSFNEVDLSKEKVIALGDTVHGLYEYENSDLPTETKLKSEIVHKENEWSILQSSEVDINKVHYNIGHIEQSELSEPVINKEMIGEKLITVSNNNQFIEKSRSFKEPIEKDTIQESITITDLSSRDIPQDDISFGTEAEAENISNKSEIIEKEEKIQKYSSTDINQGEEVIVHVNQPKTIHYSERTETPIKSERKKKSKKNKLPDVLFETVTITKEDSVVKRETDVMLVKKTGEETIVEETLPNISTSSIKSVREIEPDSADQQNPDLIHSSEIIETTLKSKKKRKSRKPKLPLGSSEDLTISKEDPVEKIESGVIPAEYVDVTVIKETVVEEKPSDYPVCSVKRSEKLETAPDNIQEIPDAILSTETVPAVVKSGRKNKSKQNKLPEVLSQHLTVFKEDSIEKTKPGVIPCEPVDTEVIKETVMEEVSSDYPVSSVQSSEKSEKAPESIEETPDVIQNTETIQTIVKSGKKNKSKQNKLPKVLSENKIVSKEDSVDKSKTEVVPQGKMETKDKVKETFEEEALSLSNYPTGSLKSLEKSEIEPIKVKFEGISGTNQSRESSPTILKVNKKNKSKKHKIPGISTDTITVSGEDSVEKTETDVIPSSMEAKDDLKETVEEKTLPIPNYPIDSIKSFEKSEIDSFEVNLEDINTNENKETSSASLKANKKKKSKKHKIPIVSADPSAVPEEDYIEKLEYGVVTSKNVEEGHADYPPENSETDPNHVIFQDITGTIKSRATTEKVKKKKQSKKPKQSEISSDNEGGSENEDSHEKTETAVSSENIEVEVVKDTVEVEALSDYPSSSALCVEEIEDPGSINLQEITDSIQTESIKPPVKSERKKKAKKQKPQISSDSSEIIKKDNSVTKENKEIIPDDNTFKSMIESEVNTDHIKVYSKESDNEETSEITENIGTTDIGEATFYNNEHKILPDSEIVQPCNECNYDAGSNTIIRLDNTNEFETQKFKELDNVIDSTGKNNEASIDGKMIEQYAPTLERTSVESSETSIKGKKKKARKHKVVVVSNDDVPTPHKEEADIRIGLELETKAVDETVGEEKSPLQSTGSVISIGKSKTDPDSSNIQEMSSSISFDDTFNKISSVDLSDSHPEPSNTIVNIKEDLDVRDMEEGMNLNPCSELTEYEVTFETKDFESNRAVSLQENISQEIEVSVKGKKKKKSKKPKVNDEAPKVNDEAPKINDEPPKPISLQKTYAEVSSLEFTSGKSEGEVCVTEQKKYSEGNKNSGIDESCKNFGMIESETKSVDKVDSNFYYKDKPKSNESSSIIFDVVNKHSSVKDDNSVTTPQSPEEINLKCVIEDGLSNIIEKDKLSEVKGNDFINSSYETLSPSSDAISHNISSSCLAQPGLLSDDIAPSASADPYFCNKMGAHEVVTVPPSAGISKSSPELSNVSDGQQVSAEKAENVETSPNNLSKPLDPEEFMNTLHKSLEKDKSHLLFKESYAEVVKRSRDPSPAPFHKHAADNCDQPVASGSSFIYSHSNVIPDKQDGQTTAHVLVTKSEADYCPQIVFEPFSSLKTENVSDSTADTAPSIFVNEYNVEPKIAESFPISSLHNINLTDNNTVFTYDDSSPSGNVFINPSLQPSSDSLPHDVSQIKELNFIRKTNIDPSYTLESKLFKQESNSDVKSHDIDPFKEKLYESFPSTYRVLESYAEVTKRSRESSPAKALMNPACKSATNQIDPPSEPFPVIGGTLTQKGDPHSCLSSPEELQSDLQKESMTTEDVIPEEEIEVVQESVTPEKEEIMKTNYSEKETSINNIDKEIMPEEPLTENGMNTQDKTMEFLKHEVEMNLEPKLEENVVEILKPQIPSISEQILKTQEKEYPDPIPTEPKPSSQSHPEKKLTSTLPTPLASVETTSSQEDYTIENVEVNIGIGFSQSDSLDETNKTDDVVAEFAISSDDNLSHTQDTDSFETENVSDVHSEDVEVSKPQDPEKVAVKIVDSTTSKKSGKKKKLKKETHIDVPSPEKDLNVVVDTDKKIIISPPETFQSEDDKNTVIIATDDSYKIPTEPDNIIDLVPSEQMKDQMIAQTFSTGGIVESFESYSNVEQEGTSSHMHATIVQPVIHQVRRSRKIIRKVVIIDGKEHVSETVIEEPEQIISSTLEQDQVPMSEEFSGSFKRLSYSEVNTSRQVVMHSRKRITKTVKMVNGKVLVEETETTPDEMEIVTVEEPTVSIVQYDEQKGDSEEFRERPIIVEVPEETTEEKHVPLLVHDEEKIIPSEKAAGDDPKESPKTNVNIVEEETIDDTSVSGDLPITEPLTVVQEEVSHITSPILTSEQDSNVDTTKNAIGIVHIEQKEPMISSTSHISSEKTEKPKEKVVPSKSLSLGSESSDSCYADIQVKVSVPEEISLSVGIKKPKGKKKAKDIKKKAKEMKNDDKHISEPSLDTLNNAAVQDQKNELGDNGNHHLGRMAGDSRSMTAQFLESEMINYDAPEIIKQDRSEPGIEKIDKPDLSTSSSSIPHTSEISPNKDELNQKQEETIQSEKIMESTEPFEEVTPSVSKIDIQKPRVVDIDIKTNKNEGSGKIKVGEQIVTTEQNPDSELFSDRTTEPSVLSENEKQPELLNVFSSEKEKAIQDIDPAIISISPVMKEDDKISIKPDSSDLPSVNVTTKDPGLTTEETYLITQIESKPEKIIRTNVTTIQLQKQPSEIEHAQLTKKPLEETIKVSTTPASKKGKKSKKGSKTVEKAEPKKDISETTRDISIVEDKISSDNIIMEEVTKDQLKSPEKISELTSDHSGKPSSTEVGSKGKQNKKRKAKKNGSDVIGVKLEKDVPSSLPQENLSKSESPISSSKLPVTPAEGDSKILESDRKDGFSDDTQVRYEMNKEIPNDDIDFTAPLSSQKISSLEIIDQSAGTSDNNADPVKLQEIPSSNKEAATHERSALSPKETNYQLQVTTFVETEQGRPIVNVVKSSLNDLSTSLIFEDNVVNVSVTTEDEKVNANKEISERPKIDVSLTSDSSIISSDLNDTVIEMKSDVQPETNVKTPIENIVCASSTDYNPNLISGNEDIPKLSTTISDGSSYISHDPQRVEFKDEDVRGTCSVGKVSSKTPISSDSSPSDATCTYGPRGTVIENIPGDHPVGDLKEKDETVEAIEISIHVKPDDEKLMSVMKKVKQPKLKESDFVTNERDQLVEVKPNVHAEIFEEKIESIEEVSELPVVSDYDIITKEDSKPFETDVSEPSELTIISDKQKSGVKPIKGDQSNIDFISKINYGEEGISSKQVSVPLKSESQIPYDMISLSYSLQDVVVERKPDTTSKEIENVEDLTIKTSETPIPTYTPLDSDNTHDFLVKEIDSKRSGDAKELEDTDHSEFVIVDFPSTSDNQKVVTSKEAQENDGTITSDKMEPKYIDYSEKTLEKDDEIKEEKDSNKESELYSSKTPDGECSKSSKEISDDLLQTIKERIVNVNTPSFVGLLSDLDNTVRRKEMNYNLDLLKNTSEEEKESVIVTTIILISEYLETITYIIINSKKYDRDASNLDEKLQQVSLLLNDLNMLKDGIACLRANGGDKELLNALESQADGVTNILDSTGANVNSKAIEREEILKKSKDILSLIQNLSEDIENLEKDQSIPAEKKLKKLDKLEVLNADYETQVSLLLKKYPTQGDLINASQLLFANDELLSGLRVSLVQSQALAQEYQDTLVELENVSEVAKTIVASRVIVPSLQDLQNEMQKERKFFISLSHCRSILESLESSLDEETRTANAKIHSRIHNIASEVLESAGERAVALALGASRWTLLEQGLAEERGWLRVAQERVPNLSGVSTSDYYQYLSLYQSLMNDIELHSAKVWKLLETAHTLQGLISCGGLEESCEALRSNVANLEEQVSDNVRKLTEFKDIWIGYENNFHKLDRWLDIVIKNYVPPLDIQSFWELKAEHEVQKTAYSDLCARFDNAMKILPVTDESKQADNLKELSHKWDIVNNRLEEVEVAIPSDLSSGERLEIIEARLKQMEDSLNNYHDISNEEELDLYVGKLQVLKEGASNIDEELLRYGLGPASERRRLASLQGRARILITQSSVEFSAAASLRDRISSIRNGMNRIARIQNKALKVLDQWEPTIDGGEDVVRQALVNVKEVVKTLCDERMEISWLRETVSRLPFGIKPRLGLVNIEKEIIALSESHVSLSNRAEDLLALILSRLHLWDNYGVKLETVRTTVREADYMMELLRIDAGPIDLPRIVKASTRLQGVKESLIEREGGLEELRTAEERLEAVVRAEVGERLRAEVREEEAAWARAEAGLGELASSYRKAADLWSRYREALSAADLPPLLSSLTLEVSLSA</sequence>
<feature type="compositionally biased region" description="Basic residues" evidence="7">
    <location>
        <begin position="1426"/>
        <end position="1436"/>
    </location>
</feature>
<evidence type="ECO:0000313" key="9">
    <source>
        <dbReference type="Proteomes" id="UP001152798"/>
    </source>
</evidence>
<feature type="compositionally biased region" description="Basic and acidic residues" evidence="7">
    <location>
        <begin position="5310"/>
        <end position="5328"/>
    </location>
</feature>
<accession>A0A9P0HK80</accession>
<evidence type="ECO:0000256" key="3">
    <source>
        <dbReference type="ARBA" id="ARBA00022737"/>
    </source>
</evidence>
<feature type="compositionally biased region" description="Basic and acidic residues" evidence="7">
    <location>
        <begin position="5678"/>
        <end position="5696"/>
    </location>
</feature>
<feature type="compositionally biased region" description="Basic residues" evidence="7">
    <location>
        <begin position="3606"/>
        <end position="3615"/>
    </location>
</feature>
<feature type="compositionally biased region" description="Basic residues" evidence="7">
    <location>
        <begin position="5627"/>
        <end position="5636"/>
    </location>
</feature>